<dbReference type="InterPro" id="IPR027450">
    <property type="entry name" value="AlkB-like"/>
</dbReference>
<keyword evidence="3" id="KW-0560">Oxidoreductase</keyword>
<evidence type="ECO:0000256" key="4">
    <source>
        <dbReference type="ARBA" id="ARBA00023004"/>
    </source>
</evidence>
<name>A0A9P6SU09_9FUNG</name>
<keyword evidence="2" id="KW-0223">Dioxygenase</keyword>
<dbReference type="Pfam" id="PF13532">
    <property type="entry name" value="2OG-FeII_Oxy_2"/>
    <property type="match status" value="1"/>
</dbReference>
<feature type="compositionally biased region" description="Basic residues" evidence="6">
    <location>
        <begin position="224"/>
        <end position="238"/>
    </location>
</feature>
<feature type="region of interest" description="Disordered" evidence="6">
    <location>
        <begin position="1"/>
        <end position="38"/>
    </location>
</feature>
<comment type="caution">
    <text evidence="8">The sequence shown here is derived from an EMBL/GenBank/DDBJ whole genome shotgun (WGS) entry which is preliminary data.</text>
</comment>
<dbReference type="InterPro" id="IPR037151">
    <property type="entry name" value="AlkB-like_sf"/>
</dbReference>
<evidence type="ECO:0000256" key="2">
    <source>
        <dbReference type="ARBA" id="ARBA00022964"/>
    </source>
</evidence>
<dbReference type="SUPFAM" id="SSF51197">
    <property type="entry name" value="Clavaminate synthase-like"/>
    <property type="match status" value="1"/>
</dbReference>
<feature type="compositionally biased region" description="Basic and acidic residues" evidence="6">
    <location>
        <begin position="16"/>
        <end position="38"/>
    </location>
</feature>
<gene>
    <name evidence="8" type="ORF">BGZ65_001872</name>
</gene>
<dbReference type="GO" id="GO:0046872">
    <property type="term" value="F:metal ion binding"/>
    <property type="evidence" value="ECO:0007669"/>
    <property type="project" value="UniProtKB-KW"/>
</dbReference>
<reference evidence="8" key="1">
    <citation type="journal article" date="2020" name="Fungal Divers.">
        <title>Resolving the Mortierellaceae phylogeny through synthesis of multi-gene phylogenetics and phylogenomics.</title>
        <authorList>
            <person name="Vandepol N."/>
            <person name="Liber J."/>
            <person name="Desiro A."/>
            <person name="Na H."/>
            <person name="Kennedy M."/>
            <person name="Barry K."/>
            <person name="Grigoriev I.V."/>
            <person name="Miller A.N."/>
            <person name="O'Donnell K."/>
            <person name="Stajich J.E."/>
            <person name="Bonito G."/>
        </authorList>
    </citation>
    <scope>NUCLEOTIDE SEQUENCE</scope>
    <source>
        <strain evidence="8">MES-2147</strain>
    </source>
</reference>
<proteinExistence type="predicted"/>
<dbReference type="InterPro" id="IPR004574">
    <property type="entry name" value="Alkb"/>
</dbReference>
<accession>A0A9P6SU09</accession>
<dbReference type="PANTHER" id="PTHR16557:SF2">
    <property type="entry name" value="NUCLEIC ACID DIOXYGENASE ALKBH1"/>
    <property type="match status" value="1"/>
</dbReference>
<sequence>MPDPQPLSNRQRKIRERQAERNRELAATKRADTRTPFREAELQFLSRNPPPDYSIALDFRQPLLKDPKINQVPLGKQMCEFSKLFGVQEHDQDQEQQKEHQEFAYLHEDHPGLIYIPGAFTPSAQRALIKACLKEYSKHPNKSNLDTHYLVPDSGIWDLHESVFTGKRSLDDPNVYVQRKAIVDKHAEGYGSDDDDDNDDDDDDDNNEGGDRGDGHDDGDQKGSAKKSRSQPSKKKPKTSQTSIRTLVPITDEPSTVPDNVSKEDPEPSAQVPILPPEQLLRKMRWITLGYQYHWPSKTYHFDQNAPFPNELSTLSKAVVEAVHDIGPYPYPAKDFIAEAGVVNYYQLKDRLMGHVDRSELNKDAPLVSFRIIEDTLPSYLQPRPEDPEWDIYADYLSEARINLNIRQVYPPKRPSSSS</sequence>
<keyword evidence="1 5" id="KW-0479">Metal-binding</keyword>
<evidence type="ECO:0000256" key="3">
    <source>
        <dbReference type="ARBA" id="ARBA00023002"/>
    </source>
</evidence>
<feature type="compositionally biased region" description="Basic and acidic residues" evidence="6">
    <location>
        <begin position="209"/>
        <end position="223"/>
    </location>
</feature>
<dbReference type="GO" id="GO:0005737">
    <property type="term" value="C:cytoplasm"/>
    <property type="evidence" value="ECO:0007669"/>
    <property type="project" value="TreeGrafter"/>
</dbReference>
<keyword evidence="4 5" id="KW-0408">Iron</keyword>
<evidence type="ECO:0000256" key="5">
    <source>
        <dbReference type="PIRSR" id="PIRSR604574-2"/>
    </source>
</evidence>
<organism evidence="8 9">
    <name type="scientific">Modicella reniformis</name>
    <dbReference type="NCBI Taxonomy" id="1440133"/>
    <lineage>
        <taxon>Eukaryota</taxon>
        <taxon>Fungi</taxon>
        <taxon>Fungi incertae sedis</taxon>
        <taxon>Mucoromycota</taxon>
        <taxon>Mortierellomycotina</taxon>
        <taxon>Mortierellomycetes</taxon>
        <taxon>Mortierellales</taxon>
        <taxon>Mortierellaceae</taxon>
        <taxon>Modicella</taxon>
    </lineage>
</organism>
<evidence type="ECO:0000259" key="7">
    <source>
        <dbReference type="Pfam" id="PF13532"/>
    </source>
</evidence>
<dbReference type="Proteomes" id="UP000749646">
    <property type="component" value="Unassembled WGS sequence"/>
</dbReference>
<keyword evidence="9" id="KW-1185">Reference proteome</keyword>
<evidence type="ECO:0000256" key="6">
    <source>
        <dbReference type="SAM" id="MobiDB-lite"/>
    </source>
</evidence>
<feature type="region of interest" description="Disordered" evidence="6">
    <location>
        <begin position="186"/>
        <end position="273"/>
    </location>
</feature>
<feature type="domain" description="Alpha-ketoglutarate-dependent dioxygenase AlkB-like" evidence="7">
    <location>
        <begin position="277"/>
        <end position="370"/>
    </location>
</feature>
<evidence type="ECO:0000256" key="1">
    <source>
        <dbReference type="ARBA" id="ARBA00022723"/>
    </source>
</evidence>
<feature type="binding site" evidence="5">
    <location>
        <position position="355"/>
    </location>
    <ligand>
        <name>Fe cation</name>
        <dbReference type="ChEBI" id="CHEBI:24875"/>
        <note>catalytic</note>
    </ligand>
</feature>
<dbReference type="GO" id="GO:0051213">
    <property type="term" value="F:dioxygenase activity"/>
    <property type="evidence" value="ECO:0007669"/>
    <property type="project" value="UniProtKB-KW"/>
</dbReference>
<dbReference type="AlphaFoldDB" id="A0A9P6SU09"/>
<evidence type="ECO:0000313" key="9">
    <source>
        <dbReference type="Proteomes" id="UP000749646"/>
    </source>
</evidence>
<dbReference type="Gene3D" id="2.60.120.590">
    <property type="entry name" value="Alpha-ketoglutarate-dependent dioxygenase AlkB-like"/>
    <property type="match status" value="1"/>
</dbReference>
<dbReference type="EMBL" id="JAAAHW010000365">
    <property type="protein sequence ID" value="KAG0003266.1"/>
    <property type="molecule type" value="Genomic_DNA"/>
</dbReference>
<dbReference type="GO" id="GO:0005634">
    <property type="term" value="C:nucleus"/>
    <property type="evidence" value="ECO:0007669"/>
    <property type="project" value="TreeGrafter"/>
</dbReference>
<dbReference type="PANTHER" id="PTHR16557">
    <property type="entry name" value="ALKYLATED DNA REPAIR PROTEIN ALKB-RELATED"/>
    <property type="match status" value="1"/>
</dbReference>
<feature type="compositionally biased region" description="Acidic residues" evidence="6">
    <location>
        <begin position="191"/>
        <end position="208"/>
    </location>
</feature>
<dbReference type="OrthoDB" id="6614653at2759"/>
<comment type="cofactor">
    <cofactor evidence="5">
        <name>Fe(2+)</name>
        <dbReference type="ChEBI" id="CHEBI:29033"/>
    </cofactor>
    <text evidence="5">Binds 1 Fe(2+) ion per subunit.</text>
</comment>
<feature type="binding site" evidence="5">
    <location>
        <position position="357"/>
    </location>
    <ligand>
        <name>Fe cation</name>
        <dbReference type="ChEBI" id="CHEBI:24875"/>
        <note>catalytic</note>
    </ligand>
</feature>
<evidence type="ECO:0000313" key="8">
    <source>
        <dbReference type="EMBL" id="KAG0003266.1"/>
    </source>
</evidence>
<protein>
    <recommendedName>
        <fullName evidence="7">Alpha-ketoglutarate-dependent dioxygenase AlkB-like domain-containing protein</fullName>
    </recommendedName>
</protein>